<reference evidence="1" key="1">
    <citation type="submission" date="2023-06" db="EMBL/GenBank/DDBJ databases">
        <authorList>
            <person name="Jiang Y."/>
            <person name="Liu Q."/>
        </authorList>
    </citation>
    <scope>NUCLEOTIDE SEQUENCE</scope>
    <source>
        <strain evidence="1">CGMCC 1.12090</strain>
    </source>
</reference>
<accession>A0ABT8S6P2</accession>
<dbReference type="EMBL" id="JAUKVY010000014">
    <property type="protein sequence ID" value="MDO1534420.1"/>
    <property type="molecule type" value="Genomic_DNA"/>
</dbReference>
<proteinExistence type="predicted"/>
<sequence length="229" mass="25702">MTMPHQRMDAFCRAGEILVGIVKTMQHMQIWGAELPDRLVSEAEEALRHYPSWLELRDAADDQRSMHTWMVRVTEDTQQQDDAYLKLLEAVERVGAELASDGARLDTVGYLQAWLETEHPALGYRQPVELLFTTGNPEGIVELFEAEHSVAREAKRVFKTEGVAYGWLRSIRSSLGGIPFEMLGSEAGRIKVMDELRRCAAAEAIRMARVAPIADRAAHDAGRTNLKGK</sequence>
<protein>
    <submittedName>
        <fullName evidence="1">DUF2384 domain-containing protein</fullName>
    </submittedName>
</protein>
<keyword evidence="2" id="KW-1185">Reference proteome</keyword>
<organism evidence="1 2">
    <name type="scientific">Variovorax ginsengisoli</name>
    <dbReference type="NCBI Taxonomy" id="363844"/>
    <lineage>
        <taxon>Bacteria</taxon>
        <taxon>Pseudomonadati</taxon>
        <taxon>Pseudomonadota</taxon>
        <taxon>Betaproteobacteria</taxon>
        <taxon>Burkholderiales</taxon>
        <taxon>Comamonadaceae</taxon>
        <taxon>Variovorax</taxon>
    </lineage>
</organism>
<evidence type="ECO:0000313" key="1">
    <source>
        <dbReference type="EMBL" id="MDO1534420.1"/>
    </source>
</evidence>
<dbReference type="RefSeq" id="WP_301812076.1">
    <property type="nucleotide sequence ID" value="NZ_JAUJZH010000014.1"/>
</dbReference>
<comment type="caution">
    <text evidence="1">The sequence shown here is derived from an EMBL/GenBank/DDBJ whole genome shotgun (WGS) entry which is preliminary data.</text>
</comment>
<name>A0ABT8S6P2_9BURK</name>
<evidence type="ECO:0000313" key="2">
    <source>
        <dbReference type="Proteomes" id="UP001169027"/>
    </source>
</evidence>
<dbReference type="Proteomes" id="UP001169027">
    <property type="component" value="Unassembled WGS sequence"/>
</dbReference>
<gene>
    <name evidence="1" type="ORF">Q2T77_19195</name>
</gene>